<sequence length="324" mass="35319">MSIRHPRATAIEEVRMKRSSTPSPRPAGFGRTPSSRARAVVAGLLALVTVTGCSVSTGPDEIAVQYDSGPFSDTTFDACVQPGNRDYHGPGDQAYVYPAGQRTYRFTTAEDAESAPISIVSKDNLALEVTGIVTFSLNTECDTLQRFHERIGLKYGADEEDGWERMLYDYVGQPLDRAMDAAAKDYAWKDLYNNAELKQEWEEKVGEYAAQFIEEQSGGSFFCAPNYVPGEGQECGDLVLTLQQPQPPEDVRNALAAAQEAIERNEAQKAENARVATELEAIEDLVDVLGPEGYVLYKALENGDIEVIPVPAGGGVNITPRADQ</sequence>
<dbReference type="InterPro" id="IPR001107">
    <property type="entry name" value="Band_7"/>
</dbReference>
<evidence type="ECO:0000259" key="3">
    <source>
        <dbReference type="Pfam" id="PF01145"/>
    </source>
</evidence>
<accession>A0A1T4TFD6</accession>
<keyword evidence="5" id="KW-1185">Reference proteome</keyword>
<dbReference type="Pfam" id="PF01145">
    <property type="entry name" value="Band_7"/>
    <property type="match status" value="1"/>
</dbReference>
<feature type="domain" description="Band 7" evidence="3">
    <location>
        <begin position="57"/>
        <end position="271"/>
    </location>
</feature>
<evidence type="ECO:0000313" key="5">
    <source>
        <dbReference type="Proteomes" id="UP000190637"/>
    </source>
</evidence>
<dbReference type="AlphaFoldDB" id="A0A1T4TFD6"/>
<proteinExistence type="predicted"/>
<evidence type="ECO:0000256" key="1">
    <source>
        <dbReference type="SAM" id="Coils"/>
    </source>
</evidence>
<protein>
    <submittedName>
        <fullName evidence="4">SPFH domain / Band 7 family protein</fullName>
    </submittedName>
</protein>
<dbReference type="Proteomes" id="UP000190637">
    <property type="component" value="Unassembled WGS sequence"/>
</dbReference>
<dbReference type="STRING" id="1122192.SAMN02745673_04890"/>
<feature type="region of interest" description="Disordered" evidence="2">
    <location>
        <begin position="1"/>
        <end position="33"/>
    </location>
</feature>
<reference evidence="4 5" key="1">
    <citation type="submission" date="2017-02" db="EMBL/GenBank/DDBJ databases">
        <authorList>
            <person name="Peterson S.W."/>
        </authorList>
    </citation>
    <scope>NUCLEOTIDE SEQUENCE [LARGE SCALE GENOMIC DNA]</scope>
    <source>
        <strain evidence="4 5">DSM 45154</strain>
    </source>
</reference>
<evidence type="ECO:0000256" key="2">
    <source>
        <dbReference type="SAM" id="MobiDB-lite"/>
    </source>
</evidence>
<keyword evidence="1" id="KW-0175">Coiled coil</keyword>
<evidence type="ECO:0000313" key="4">
    <source>
        <dbReference type="EMBL" id="SKA38909.1"/>
    </source>
</evidence>
<name>A0A1T4TFD6_9ACTN</name>
<organism evidence="4 5">
    <name type="scientific">Marinactinospora thermotolerans DSM 45154</name>
    <dbReference type="NCBI Taxonomy" id="1122192"/>
    <lineage>
        <taxon>Bacteria</taxon>
        <taxon>Bacillati</taxon>
        <taxon>Actinomycetota</taxon>
        <taxon>Actinomycetes</taxon>
        <taxon>Streptosporangiales</taxon>
        <taxon>Nocardiopsidaceae</taxon>
        <taxon>Marinactinospora</taxon>
    </lineage>
</organism>
<feature type="coiled-coil region" evidence="1">
    <location>
        <begin position="251"/>
        <end position="285"/>
    </location>
</feature>
<dbReference type="EMBL" id="FUWS01000021">
    <property type="protein sequence ID" value="SKA38909.1"/>
    <property type="molecule type" value="Genomic_DNA"/>
</dbReference>
<gene>
    <name evidence="4" type="ORF">SAMN02745673_04890</name>
</gene>